<dbReference type="OrthoDB" id="10265171at2759"/>
<evidence type="ECO:0000259" key="3">
    <source>
        <dbReference type="Pfam" id="PF05030"/>
    </source>
</evidence>
<comment type="similarity">
    <text evidence="1">Belongs to the SS18 family.</text>
</comment>
<evidence type="ECO:0000256" key="1">
    <source>
        <dbReference type="ARBA" id="ARBA00007945"/>
    </source>
</evidence>
<accession>A0A811JU34</accession>
<proteinExistence type="inferred from homology"/>
<reference evidence="4" key="1">
    <citation type="submission" date="2020-09" db="EMBL/GenBank/DDBJ databases">
        <authorList>
            <person name="Kikuchi T."/>
        </authorList>
    </citation>
    <scope>NUCLEOTIDE SEQUENCE</scope>
    <source>
        <strain evidence="4">SH1</strain>
    </source>
</reference>
<feature type="compositionally biased region" description="Low complexity" evidence="2">
    <location>
        <begin position="105"/>
        <end position="120"/>
    </location>
</feature>
<sequence length="126" mass="14298">MSVARIPEAAKGASEGQTSVQKMLVENSQLIETIAEYQRMGKLEDATKYQELLHKNLMFLSNLVDPQLNIQVQEVAIPQSVQQHEPISVNVEQHPGHIPPQPNKPQQAQYYSPNYPPQQQRTPRMT</sequence>
<keyword evidence="5" id="KW-1185">Reference proteome</keyword>
<name>A0A811JU34_9BILA</name>
<dbReference type="EMBL" id="CAJFCW020000001">
    <property type="protein sequence ID" value="CAG9082634.1"/>
    <property type="molecule type" value="Genomic_DNA"/>
</dbReference>
<dbReference type="Pfam" id="PF05030">
    <property type="entry name" value="SSXT"/>
    <property type="match status" value="1"/>
</dbReference>
<dbReference type="InterPro" id="IPR007726">
    <property type="entry name" value="SS18_N"/>
</dbReference>
<protein>
    <recommendedName>
        <fullName evidence="3">SS18 N-terminal domain-containing protein</fullName>
    </recommendedName>
</protein>
<gene>
    <name evidence="4" type="ORF">BOKJ2_LOCUS1336</name>
</gene>
<organism evidence="4 5">
    <name type="scientific">Bursaphelenchus okinawaensis</name>
    <dbReference type="NCBI Taxonomy" id="465554"/>
    <lineage>
        <taxon>Eukaryota</taxon>
        <taxon>Metazoa</taxon>
        <taxon>Ecdysozoa</taxon>
        <taxon>Nematoda</taxon>
        <taxon>Chromadorea</taxon>
        <taxon>Rhabditida</taxon>
        <taxon>Tylenchina</taxon>
        <taxon>Tylenchomorpha</taxon>
        <taxon>Aphelenchoidea</taxon>
        <taxon>Aphelenchoididae</taxon>
        <taxon>Bursaphelenchus</taxon>
    </lineage>
</organism>
<evidence type="ECO:0000313" key="4">
    <source>
        <dbReference type="EMBL" id="CAD5206652.1"/>
    </source>
</evidence>
<dbReference type="Proteomes" id="UP000783686">
    <property type="component" value="Unassembled WGS sequence"/>
</dbReference>
<feature type="domain" description="SS18 N-terminal" evidence="3">
    <location>
        <begin position="17"/>
        <end position="71"/>
    </location>
</feature>
<dbReference type="Proteomes" id="UP000614601">
    <property type="component" value="Unassembled WGS sequence"/>
</dbReference>
<dbReference type="AlphaFoldDB" id="A0A811JU34"/>
<dbReference type="EMBL" id="CAJFDH010000001">
    <property type="protein sequence ID" value="CAD5206652.1"/>
    <property type="molecule type" value="Genomic_DNA"/>
</dbReference>
<comment type="caution">
    <text evidence="4">The sequence shown here is derived from an EMBL/GenBank/DDBJ whole genome shotgun (WGS) entry which is preliminary data.</text>
</comment>
<evidence type="ECO:0000256" key="2">
    <source>
        <dbReference type="SAM" id="MobiDB-lite"/>
    </source>
</evidence>
<feature type="region of interest" description="Disordered" evidence="2">
    <location>
        <begin position="85"/>
        <end position="126"/>
    </location>
</feature>
<evidence type="ECO:0000313" key="5">
    <source>
        <dbReference type="Proteomes" id="UP000614601"/>
    </source>
</evidence>